<evidence type="ECO:0000256" key="3">
    <source>
        <dbReference type="ARBA" id="ARBA00011738"/>
    </source>
</evidence>
<dbReference type="InterPro" id="IPR036264">
    <property type="entry name" value="Bact_exopeptidase_dim_dom"/>
</dbReference>
<keyword evidence="18" id="KW-1185">Reference proteome</keyword>
<keyword evidence="12 15" id="KW-0170">Cobalt</keyword>
<dbReference type="SUPFAM" id="SSF53187">
    <property type="entry name" value="Zn-dependent exopeptidases"/>
    <property type="match status" value="1"/>
</dbReference>
<evidence type="ECO:0000256" key="14">
    <source>
        <dbReference type="ARBA" id="ARBA00051301"/>
    </source>
</evidence>
<evidence type="ECO:0000256" key="4">
    <source>
        <dbReference type="ARBA" id="ARBA00011921"/>
    </source>
</evidence>
<evidence type="ECO:0000256" key="11">
    <source>
        <dbReference type="ARBA" id="ARBA00023154"/>
    </source>
</evidence>
<dbReference type="GO" id="GO:0009014">
    <property type="term" value="F:succinyl-diaminopimelate desuccinylase activity"/>
    <property type="evidence" value="ECO:0007669"/>
    <property type="project" value="UniProtKB-EC"/>
</dbReference>
<dbReference type="NCBIfam" id="TIGR01246">
    <property type="entry name" value="dapE_proteo"/>
    <property type="match status" value="1"/>
</dbReference>
<organism evidence="17 18">
    <name type="scientific">Keguizhuia sedimenti</name>
    <dbReference type="NCBI Taxonomy" id="3064264"/>
    <lineage>
        <taxon>Bacteria</taxon>
        <taxon>Pseudomonadati</taxon>
        <taxon>Pseudomonadota</taxon>
        <taxon>Betaproteobacteria</taxon>
        <taxon>Burkholderiales</taxon>
        <taxon>Oxalobacteraceae</taxon>
        <taxon>Keguizhuia</taxon>
    </lineage>
</organism>
<comment type="subunit">
    <text evidence="3 15">Homodimer.</text>
</comment>
<feature type="domain" description="Peptidase M20 dimerisation" evidence="16">
    <location>
        <begin position="175"/>
        <end position="282"/>
    </location>
</feature>
<proteinExistence type="inferred from homology"/>
<dbReference type="InterPro" id="IPR002933">
    <property type="entry name" value="Peptidase_M20"/>
</dbReference>
<reference evidence="17 18" key="1">
    <citation type="submission" date="2023-08" db="EMBL/GenBank/DDBJ databases">
        <title>Oxalobacteraceae gen .nov., isolated from river sludge outside the plant.</title>
        <authorList>
            <person name="Zhao S.Y."/>
        </authorList>
    </citation>
    <scope>NUCLEOTIDE SEQUENCE [LARGE SCALE GENOMIC DNA]</scope>
    <source>
        <strain evidence="17 18">R-40</strain>
    </source>
</reference>
<accession>A0ABU1BR65</accession>
<dbReference type="CDD" id="cd03891">
    <property type="entry name" value="M20_DapE_proteobac"/>
    <property type="match status" value="1"/>
</dbReference>
<keyword evidence="9 15" id="KW-0862">Zinc</keyword>
<dbReference type="EC" id="3.5.1.18" evidence="4 15"/>
<dbReference type="InterPro" id="IPR005941">
    <property type="entry name" value="DapE_proteobac"/>
</dbReference>
<evidence type="ECO:0000256" key="1">
    <source>
        <dbReference type="ARBA" id="ARBA00005130"/>
    </source>
</evidence>
<comment type="function">
    <text evidence="15">Catalyzes the hydrolysis of N-succinyl-L,L-diaminopimelic acid (SDAP), forming succinate and LL-2,6-diaminopimelate (DAP), an intermediate involved in the bacterial biosynthesis of lysine and meso-diaminopimelic acid, an essential component of bacterial cell walls.</text>
</comment>
<dbReference type="PANTHER" id="PTHR43808:SF31">
    <property type="entry name" value="N-ACETYL-L-CITRULLINE DEACETYLASE"/>
    <property type="match status" value="1"/>
</dbReference>
<keyword evidence="11 15" id="KW-0457">Lysine biosynthesis</keyword>
<gene>
    <name evidence="15 17" type="primary">dapE</name>
    <name evidence="17" type="ORF">Q8A64_13940</name>
</gene>
<feature type="active site" evidence="15">
    <location>
        <position position="68"/>
    </location>
</feature>
<protein>
    <recommendedName>
        <fullName evidence="5 15">Succinyl-diaminopimelate desuccinylase</fullName>
        <shortName evidence="15">SDAP desuccinylase</shortName>
        <ecNumber evidence="4 15">3.5.1.18</ecNumber>
    </recommendedName>
    <alternativeName>
        <fullName evidence="13 15">N-succinyl-LL-2,6-diaminoheptanedioate amidohydrolase</fullName>
    </alternativeName>
</protein>
<dbReference type="InterPro" id="IPR050072">
    <property type="entry name" value="Peptidase_M20A"/>
</dbReference>
<keyword evidence="7 15" id="KW-0479">Metal-binding</keyword>
<comment type="catalytic activity">
    <reaction evidence="14 15">
        <text>N-succinyl-(2S,6S)-2,6-diaminopimelate + H2O = (2S,6S)-2,6-diaminopimelate + succinate</text>
        <dbReference type="Rhea" id="RHEA:22608"/>
        <dbReference type="ChEBI" id="CHEBI:15377"/>
        <dbReference type="ChEBI" id="CHEBI:30031"/>
        <dbReference type="ChEBI" id="CHEBI:57609"/>
        <dbReference type="ChEBI" id="CHEBI:58087"/>
        <dbReference type="EC" id="3.5.1.18"/>
    </reaction>
</comment>
<dbReference type="NCBIfam" id="NF009557">
    <property type="entry name" value="PRK13009.1"/>
    <property type="match status" value="1"/>
</dbReference>
<evidence type="ECO:0000256" key="5">
    <source>
        <dbReference type="ARBA" id="ARBA00022391"/>
    </source>
</evidence>
<dbReference type="SUPFAM" id="SSF55031">
    <property type="entry name" value="Bacterial exopeptidase dimerisation domain"/>
    <property type="match status" value="1"/>
</dbReference>
<comment type="pathway">
    <text evidence="1 15">Amino-acid biosynthesis; L-lysine biosynthesis via DAP pathway; LL-2,6-diaminopimelate from (S)-tetrahydrodipicolinate (succinylase route): step 3/3.</text>
</comment>
<evidence type="ECO:0000313" key="17">
    <source>
        <dbReference type="EMBL" id="MDQ9171510.1"/>
    </source>
</evidence>
<evidence type="ECO:0000256" key="9">
    <source>
        <dbReference type="ARBA" id="ARBA00022833"/>
    </source>
</evidence>
<evidence type="ECO:0000256" key="7">
    <source>
        <dbReference type="ARBA" id="ARBA00022723"/>
    </source>
</evidence>
<feature type="binding site" evidence="15">
    <location>
        <position position="99"/>
    </location>
    <ligand>
        <name>Zn(2+)</name>
        <dbReference type="ChEBI" id="CHEBI:29105"/>
        <label>1</label>
    </ligand>
</feature>
<dbReference type="Proteomes" id="UP001225596">
    <property type="component" value="Unassembled WGS sequence"/>
</dbReference>
<keyword evidence="6 15" id="KW-0028">Amino-acid biosynthesis</keyword>
<comment type="cofactor">
    <cofactor evidence="15">
        <name>Zn(2+)</name>
        <dbReference type="ChEBI" id="CHEBI:29105"/>
    </cofactor>
    <cofactor evidence="15">
        <name>Co(2+)</name>
        <dbReference type="ChEBI" id="CHEBI:48828"/>
    </cofactor>
    <text evidence="15">Binds 2 Zn(2+) or Co(2+) ions per subunit.</text>
</comment>
<dbReference type="RefSeq" id="WP_338437449.1">
    <property type="nucleotide sequence ID" value="NZ_JAUYVH010000010.1"/>
</dbReference>
<feature type="binding site" evidence="15">
    <location>
        <position position="66"/>
    </location>
    <ligand>
        <name>Zn(2+)</name>
        <dbReference type="ChEBI" id="CHEBI:29105"/>
        <label>1</label>
    </ligand>
</feature>
<evidence type="ECO:0000256" key="8">
    <source>
        <dbReference type="ARBA" id="ARBA00022801"/>
    </source>
</evidence>
<evidence type="ECO:0000256" key="10">
    <source>
        <dbReference type="ARBA" id="ARBA00022915"/>
    </source>
</evidence>
<dbReference type="PANTHER" id="PTHR43808">
    <property type="entry name" value="ACETYLORNITHINE DEACETYLASE"/>
    <property type="match status" value="1"/>
</dbReference>
<feature type="binding site" evidence="15">
    <location>
        <position position="348"/>
    </location>
    <ligand>
        <name>Zn(2+)</name>
        <dbReference type="ChEBI" id="CHEBI:29105"/>
        <label>2</label>
    </ligand>
</feature>
<feature type="binding site" evidence="15">
    <location>
        <position position="162"/>
    </location>
    <ligand>
        <name>Zn(2+)</name>
        <dbReference type="ChEBI" id="CHEBI:29105"/>
        <label>1</label>
    </ligand>
</feature>
<dbReference type="EMBL" id="JAUYVH010000010">
    <property type="protein sequence ID" value="MDQ9171510.1"/>
    <property type="molecule type" value="Genomic_DNA"/>
</dbReference>
<dbReference type="Pfam" id="PF01546">
    <property type="entry name" value="Peptidase_M20"/>
    <property type="match status" value="1"/>
</dbReference>
<comment type="caution">
    <text evidence="17">The sequence shown here is derived from an EMBL/GenBank/DDBJ whole genome shotgun (WGS) entry which is preliminary data.</text>
</comment>
<feature type="binding site" evidence="15">
    <location>
        <position position="134"/>
    </location>
    <ligand>
        <name>Zn(2+)</name>
        <dbReference type="ChEBI" id="CHEBI:29105"/>
        <label>2</label>
    </ligand>
</feature>
<sequence length="375" mass="40571">MSKTLALTEELISLSSVTPEDKGCQQRLIELLTPLGFKCETVQSGEVTNLWARHGTAQPLIVFAGHTDVVPTGPVTAWQSNPFVPTHRDGKLYGRGAADMKTSIAAMVVAVEEFLAAHPAHQGSIGFLITSDEEGPATDGTVVVCEMLKERGEQLDCCIVGEPTSSNELGDVIKNGRRGTMSGKLTVKGIQGHIAYPQLAKNPIHLAMPALAELASIEWDQGNEYYLPTSWQMSNIHGGTGASNVIPGEIVIDFNFRFSTASTVEGLQQRLQAVLDSHGLEYELKWTVGGLPFLTPRGSLSDAISKAIKEETGIDTELSTTGGTSDGRFIAQICPQVVEFGPPNGSIHKIDEHIELRFIDPLKNIYRRTLENLLL</sequence>
<keyword evidence="10 15" id="KW-0220">Diaminopimelate biosynthesis</keyword>
<evidence type="ECO:0000256" key="13">
    <source>
        <dbReference type="ARBA" id="ARBA00031891"/>
    </source>
</evidence>
<feature type="active site" description="Proton acceptor" evidence="15">
    <location>
        <position position="133"/>
    </location>
</feature>
<evidence type="ECO:0000259" key="16">
    <source>
        <dbReference type="Pfam" id="PF07687"/>
    </source>
</evidence>
<dbReference type="Gene3D" id="3.40.630.10">
    <property type="entry name" value="Zn peptidases"/>
    <property type="match status" value="2"/>
</dbReference>
<evidence type="ECO:0000256" key="15">
    <source>
        <dbReference type="HAMAP-Rule" id="MF_01690"/>
    </source>
</evidence>
<feature type="binding site" evidence="15">
    <location>
        <position position="99"/>
    </location>
    <ligand>
        <name>Zn(2+)</name>
        <dbReference type="ChEBI" id="CHEBI:29105"/>
        <label>2</label>
    </ligand>
</feature>
<keyword evidence="8 15" id="KW-0378">Hydrolase</keyword>
<evidence type="ECO:0000313" key="18">
    <source>
        <dbReference type="Proteomes" id="UP001225596"/>
    </source>
</evidence>
<comment type="similarity">
    <text evidence="2 15">Belongs to the peptidase M20A family. DapE subfamily.</text>
</comment>
<dbReference type="Pfam" id="PF07687">
    <property type="entry name" value="M20_dimer"/>
    <property type="match status" value="1"/>
</dbReference>
<evidence type="ECO:0000256" key="6">
    <source>
        <dbReference type="ARBA" id="ARBA00022605"/>
    </source>
</evidence>
<dbReference type="HAMAP" id="MF_01690">
    <property type="entry name" value="DapE"/>
    <property type="match status" value="1"/>
</dbReference>
<dbReference type="InterPro" id="IPR011650">
    <property type="entry name" value="Peptidase_M20_dimer"/>
</dbReference>
<name>A0ABU1BR65_9BURK</name>
<evidence type="ECO:0000256" key="2">
    <source>
        <dbReference type="ARBA" id="ARBA00006746"/>
    </source>
</evidence>
<evidence type="ECO:0000256" key="12">
    <source>
        <dbReference type="ARBA" id="ARBA00023285"/>
    </source>
</evidence>